<sequence length="310" mass="35018">MEQATGIFCGKSEIKLADDGGSVMIFENQTFDQERALYGLRDATIKDCRFDGEADGESALKEAGRLQVSGCFMNLRYPFWHVTDAKISGTEFTENCRAALWYDKNVTIDDCKFNGIKALRECQDITLKNSSVSSPEFIWKCSNLAVENVEIKESEYPFFEVKNAKISKLKMKGKYSFQYDENVEITDSELDTKDAFWHTKNVTVRDSIVKGEYLGWYSENLTLINCEIIGTQPFCYCKNLVLENCTMENCDLAFERSSVQVKVAGRIDSVKNPLEGKIIADEIGEVIFEKDICDAGKTEIMARISSCKCA</sequence>
<organism evidence="1 2">
    <name type="scientific">Treponema ruminis</name>
    <dbReference type="NCBI Taxonomy" id="744515"/>
    <lineage>
        <taxon>Bacteria</taxon>
        <taxon>Pseudomonadati</taxon>
        <taxon>Spirochaetota</taxon>
        <taxon>Spirochaetia</taxon>
        <taxon>Spirochaetales</taxon>
        <taxon>Treponemataceae</taxon>
        <taxon>Treponema</taxon>
    </lineage>
</organism>
<accession>A0A7W8GB11</accession>
<dbReference type="AlphaFoldDB" id="A0A7W8GB11"/>
<protein>
    <recommendedName>
        <fullName evidence="3">DUF3737 domain-containing protein</fullName>
    </recommendedName>
</protein>
<dbReference type="RefSeq" id="WP_260309236.1">
    <property type="nucleotide sequence ID" value="NZ_JACHFQ010000008.1"/>
</dbReference>
<dbReference type="SUPFAM" id="SSF51126">
    <property type="entry name" value="Pectin lyase-like"/>
    <property type="match status" value="1"/>
</dbReference>
<dbReference type="InterPro" id="IPR012334">
    <property type="entry name" value="Pectin_lyas_fold"/>
</dbReference>
<dbReference type="Proteomes" id="UP000518887">
    <property type="component" value="Unassembled WGS sequence"/>
</dbReference>
<dbReference type="Pfam" id="PF12541">
    <property type="entry name" value="DUF3737"/>
    <property type="match status" value="1"/>
</dbReference>
<evidence type="ECO:0000313" key="2">
    <source>
        <dbReference type="Proteomes" id="UP000518887"/>
    </source>
</evidence>
<comment type="caution">
    <text evidence="1">The sequence shown here is derived from an EMBL/GenBank/DDBJ whole genome shotgun (WGS) entry which is preliminary data.</text>
</comment>
<evidence type="ECO:0000313" key="1">
    <source>
        <dbReference type="EMBL" id="MBB5227111.1"/>
    </source>
</evidence>
<dbReference type="EMBL" id="JACHFQ010000008">
    <property type="protein sequence ID" value="MBB5227111.1"/>
    <property type="molecule type" value="Genomic_DNA"/>
</dbReference>
<proteinExistence type="predicted"/>
<gene>
    <name evidence="1" type="ORF">HNP76_002507</name>
</gene>
<dbReference type="InterPro" id="IPR011050">
    <property type="entry name" value="Pectin_lyase_fold/virulence"/>
</dbReference>
<keyword evidence="2" id="KW-1185">Reference proteome</keyword>
<reference evidence="1 2" key="1">
    <citation type="submission" date="2020-08" db="EMBL/GenBank/DDBJ databases">
        <title>Genomic Encyclopedia of Type Strains, Phase IV (KMG-IV): sequencing the most valuable type-strain genomes for metagenomic binning, comparative biology and taxonomic classification.</title>
        <authorList>
            <person name="Goeker M."/>
        </authorList>
    </citation>
    <scope>NUCLEOTIDE SEQUENCE [LARGE SCALE GENOMIC DNA]</scope>
    <source>
        <strain evidence="1 2">DSM 103462</strain>
    </source>
</reference>
<dbReference type="InterPro" id="IPR022208">
    <property type="entry name" value="DUF3737"/>
</dbReference>
<name>A0A7W8GB11_9SPIR</name>
<evidence type="ECO:0008006" key="3">
    <source>
        <dbReference type="Google" id="ProtNLM"/>
    </source>
</evidence>
<dbReference type="Gene3D" id="2.160.20.10">
    <property type="entry name" value="Single-stranded right-handed beta-helix, Pectin lyase-like"/>
    <property type="match status" value="1"/>
</dbReference>